<dbReference type="CDD" id="cd06582">
    <property type="entry name" value="TM_PBP1_LivH_like"/>
    <property type="match status" value="1"/>
</dbReference>
<organism evidence="10 11">
    <name type="scientific">Actinomadura rugatobispora</name>
    <dbReference type="NCBI Taxonomy" id="1994"/>
    <lineage>
        <taxon>Bacteria</taxon>
        <taxon>Bacillati</taxon>
        <taxon>Actinomycetota</taxon>
        <taxon>Actinomycetes</taxon>
        <taxon>Streptosporangiales</taxon>
        <taxon>Thermomonosporaceae</taxon>
        <taxon>Actinomadura</taxon>
    </lineage>
</organism>
<evidence type="ECO:0000256" key="8">
    <source>
        <dbReference type="ARBA" id="ARBA00037998"/>
    </source>
</evidence>
<reference evidence="11" key="1">
    <citation type="journal article" date="2019" name="Int. J. Syst. Evol. Microbiol.">
        <title>The Global Catalogue of Microorganisms (GCM) 10K type strain sequencing project: providing services to taxonomists for standard genome sequencing and annotation.</title>
        <authorList>
            <consortium name="The Broad Institute Genomics Platform"/>
            <consortium name="The Broad Institute Genome Sequencing Center for Infectious Disease"/>
            <person name="Wu L."/>
            <person name="Ma J."/>
        </authorList>
    </citation>
    <scope>NUCLEOTIDE SEQUENCE [LARGE SCALE GENOMIC DNA]</scope>
    <source>
        <strain evidence="11">KCTC 42087</strain>
    </source>
</reference>
<comment type="caution">
    <text evidence="10">The sequence shown here is derived from an EMBL/GenBank/DDBJ whole genome shotgun (WGS) entry which is preliminary data.</text>
</comment>
<dbReference type="Pfam" id="PF02653">
    <property type="entry name" value="BPD_transp_2"/>
    <property type="match status" value="1"/>
</dbReference>
<evidence type="ECO:0000256" key="1">
    <source>
        <dbReference type="ARBA" id="ARBA00004651"/>
    </source>
</evidence>
<dbReference type="InterPro" id="IPR052157">
    <property type="entry name" value="BCAA_transport_permease"/>
</dbReference>
<evidence type="ECO:0000256" key="4">
    <source>
        <dbReference type="ARBA" id="ARBA00022692"/>
    </source>
</evidence>
<accession>A0ABW1ADX4</accession>
<feature type="transmembrane region" description="Helical" evidence="9">
    <location>
        <begin position="64"/>
        <end position="82"/>
    </location>
</feature>
<name>A0ABW1ADX4_9ACTN</name>
<comment type="similarity">
    <text evidence="8">Belongs to the binding-protein-dependent transport system permease family. LivHM subfamily.</text>
</comment>
<feature type="transmembrane region" description="Helical" evidence="9">
    <location>
        <begin position="190"/>
        <end position="208"/>
    </location>
</feature>
<comment type="subcellular location">
    <subcellularLocation>
        <location evidence="1">Cell membrane</location>
        <topology evidence="1">Multi-pass membrane protein</topology>
    </subcellularLocation>
</comment>
<keyword evidence="4 9" id="KW-0812">Transmembrane</keyword>
<dbReference type="Proteomes" id="UP001596074">
    <property type="component" value="Unassembled WGS sequence"/>
</dbReference>
<dbReference type="PANTHER" id="PTHR11795">
    <property type="entry name" value="BRANCHED-CHAIN AMINO ACID TRANSPORT SYSTEM PERMEASE PROTEIN LIVH"/>
    <property type="match status" value="1"/>
</dbReference>
<evidence type="ECO:0000256" key="3">
    <source>
        <dbReference type="ARBA" id="ARBA00022475"/>
    </source>
</evidence>
<evidence type="ECO:0000256" key="2">
    <source>
        <dbReference type="ARBA" id="ARBA00022448"/>
    </source>
</evidence>
<keyword evidence="6 9" id="KW-1133">Transmembrane helix</keyword>
<dbReference type="PANTHER" id="PTHR11795:SF445">
    <property type="entry name" value="AMINO ACID ABC TRANSPORTER PERMEASE PROTEIN"/>
    <property type="match status" value="1"/>
</dbReference>
<evidence type="ECO:0000256" key="6">
    <source>
        <dbReference type="ARBA" id="ARBA00022989"/>
    </source>
</evidence>
<keyword evidence="3" id="KW-1003">Cell membrane</keyword>
<keyword evidence="5" id="KW-0029">Amino-acid transport</keyword>
<feature type="transmembrane region" description="Helical" evidence="9">
    <location>
        <begin position="133"/>
        <end position="157"/>
    </location>
</feature>
<feature type="transmembrane region" description="Helical" evidence="9">
    <location>
        <begin position="255"/>
        <end position="275"/>
    </location>
</feature>
<feature type="transmembrane region" description="Helical" evidence="9">
    <location>
        <begin position="6"/>
        <end position="28"/>
    </location>
</feature>
<evidence type="ECO:0000313" key="11">
    <source>
        <dbReference type="Proteomes" id="UP001596074"/>
    </source>
</evidence>
<sequence>MLFEQLLVSGLITGAVYSLVGVGFTLVLGVGKVANFAHGGFVALGLYTALFAHTQLGLNAYQTLLPAVLIFLVAGFGVGELFEWRARRAGEIGQLLVGLALLLLIGGLLEVLFKNNPRTIDGPTLGEVRVAGLTVHGTEIFAAAFTLVVALLIYVVVRHSRWGRAMRAVADNAEAAGLYGIRTPLARRSALAVSVALAGATGVVISPFTTLTPGVGTSYLISAFAVVILGRIGNPLGAVIAGLGLGVVNSMSAGYLASYWTSLAPLLIILLVLLVRPDEGAVV</sequence>
<feature type="transmembrane region" description="Helical" evidence="9">
    <location>
        <begin position="220"/>
        <end position="248"/>
    </location>
</feature>
<dbReference type="EMBL" id="JBHSON010000095">
    <property type="protein sequence ID" value="MFC5752715.1"/>
    <property type="molecule type" value="Genomic_DNA"/>
</dbReference>
<protein>
    <submittedName>
        <fullName evidence="10">Branched-chain amino acid ABC transporter permease</fullName>
    </submittedName>
</protein>
<dbReference type="InterPro" id="IPR001851">
    <property type="entry name" value="ABC_transp_permease"/>
</dbReference>
<gene>
    <name evidence="10" type="ORF">ACFPZN_44480</name>
</gene>
<feature type="transmembrane region" description="Helical" evidence="9">
    <location>
        <begin position="40"/>
        <end position="58"/>
    </location>
</feature>
<evidence type="ECO:0000256" key="9">
    <source>
        <dbReference type="SAM" id="Phobius"/>
    </source>
</evidence>
<evidence type="ECO:0000313" key="10">
    <source>
        <dbReference type="EMBL" id="MFC5752715.1"/>
    </source>
</evidence>
<feature type="transmembrane region" description="Helical" evidence="9">
    <location>
        <begin position="94"/>
        <end position="113"/>
    </location>
</feature>
<dbReference type="RefSeq" id="WP_378288982.1">
    <property type="nucleotide sequence ID" value="NZ_JBHSON010000095.1"/>
</dbReference>
<evidence type="ECO:0000256" key="5">
    <source>
        <dbReference type="ARBA" id="ARBA00022970"/>
    </source>
</evidence>
<keyword evidence="11" id="KW-1185">Reference proteome</keyword>
<proteinExistence type="inferred from homology"/>
<keyword evidence="2" id="KW-0813">Transport</keyword>
<keyword evidence="7 9" id="KW-0472">Membrane</keyword>
<evidence type="ECO:0000256" key="7">
    <source>
        <dbReference type="ARBA" id="ARBA00023136"/>
    </source>
</evidence>